<gene>
    <name evidence="3" type="ORF">SAMN05216552_104231</name>
</gene>
<protein>
    <recommendedName>
        <fullName evidence="2">Antitoxin</fullName>
    </recommendedName>
</protein>
<evidence type="ECO:0000256" key="1">
    <source>
        <dbReference type="ARBA" id="ARBA00009981"/>
    </source>
</evidence>
<dbReference type="AlphaFoldDB" id="A0A1I7LXK6"/>
<dbReference type="EMBL" id="FPBO01000042">
    <property type="protein sequence ID" value="SFV14464.1"/>
    <property type="molecule type" value="Genomic_DNA"/>
</dbReference>
<name>A0A1I7LXK6_9BURK</name>
<accession>A0A1I7LXK6</accession>
<dbReference type="InterPro" id="IPR006442">
    <property type="entry name" value="Antitoxin_Phd/YefM"/>
</dbReference>
<evidence type="ECO:0000256" key="2">
    <source>
        <dbReference type="RuleBase" id="RU362080"/>
    </source>
</evidence>
<dbReference type="SUPFAM" id="SSF143120">
    <property type="entry name" value="YefM-like"/>
    <property type="match status" value="1"/>
</dbReference>
<dbReference type="InterPro" id="IPR036165">
    <property type="entry name" value="YefM-like_sf"/>
</dbReference>
<reference evidence="4" key="1">
    <citation type="submission" date="2016-10" db="EMBL/GenBank/DDBJ databases">
        <authorList>
            <person name="Varghese N."/>
            <person name="Submissions S."/>
        </authorList>
    </citation>
    <scope>NUCLEOTIDE SEQUENCE [LARGE SCALE GENOMIC DNA]</scope>
    <source>
        <strain evidence="4">CGMCC 1.11014</strain>
    </source>
</reference>
<evidence type="ECO:0000313" key="4">
    <source>
        <dbReference type="Proteomes" id="UP000199391"/>
    </source>
</evidence>
<keyword evidence="4" id="KW-1185">Reference proteome</keyword>
<organism evidence="3 4">
    <name type="scientific">Pseudoduganella namucuonensis</name>
    <dbReference type="NCBI Taxonomy" id="1035707"/>
    <lineage>
        <taxon>Bacteria</taxon>
        <taxon>Pseudomonadati</taxon>
        <taxon>Pseudomonadota</taxon>
        <taxon>Betaproteobacteria</taxon>
        <taxon>Burkholderiales</taxon>
        <taxon>Oxalobacteraceae</taxon>
        <taxon>Telluria group</taxon>
        <taxon>Pseudoduganella</taxon>
    </lineage>
</organism>
<sequence length="71" mass="8069">MRFGELLDEALGQPVGITKHDRLTAYLVSKRDFESMLANIEALQDQLWLAKAELARRVLWGPSGSRRSWGI</sequence>
<comment type="function">
    <text evidence="2">Antitoxin component of a type II toxin-antitoxin (TA) system.</text>
</comment>
<evidence type="ECO:0000313" key="3">
    <source>
        <dbReference type="EMBL" id="SFV14464.1"/>
    </source>
</evidence>
<proteinExistence type="inferred from homology"/>
<dbReference type="Gene3D" id="3.40.1620.10">
    <property type="entry name" value="YefM-like domain"/>
    <property type="match status" value="1"/>
</dbReference>
<dbReference type="Proteomes" id="UP000199391">
    <property type="component" value="Unassembled WGS sequence"/>
</dbReference>
<comment type="similarity">
    <text evidence="1 2">Belongs to the phD/YefM antitoxin family.</text>
</comment>
<dbReference type="Pfam" id="PF02604">
    <property type="entry name" value="PhdYeFM_antitox"/>
    <property type="match status" value="1"/>
</dbReference>